<dbReference type="GO" id="GO:0050832">
    <property type="term" value="P:defense response to fungus"/>
    <property type="evidence" value="ECO:0007669"/>
    <property type="project" value="InterPro"/>
</dbReference>
<dbReference type="Proteomes" id="UP000279259">
    <property type="component" value="Unassembled WGS sequence"/>
</dbReference>
<feature type="domain" description="Barwin" evidence="3">
    <location>
        <begin position="65"/>
        <end position="117"/>
    </location>
</feature>
<dbReference type="InterPro" id="IPR051477">
    <property type="entry name" value="Expansin_CellWall"/>
</dbReference>
<evidence type="ECO:0000313" key="5">
    <source>
        <dbReference type="Proteomes" id="UP000279259"/>
    </source>
</evidence>
<protein>
    <recommendedName>
        <fullName evidence="3">Barwin domain-containing protein</fullName>
    </recommendedName>
</protein>
<sequence length="128" mass="13021">MFKSTIVALFALSTLAIAAPAPASEQVKRQSNSGQATYFEVGLGACGWTNTDSDSIVALNAPQYSGGADCGKSITITNTANGQTATATIVDECPGCGSGSLDLSPSLFSTLTNGDMGLGVFPITWSFN</sequence>
<keyword evidence="5" id="KW-1185">Reference proteome</keyword>
<evidence type="ECO:0000256" key="1">
    <source>
        <dbReference type="ARBA" id="ARBA00022729"/>
    </source>
</evidence>
<reference evidence="4 5" key="1">
    <citation type="submission" date="2018-11" db="EMBL/GenBank/DDBJ databases">
        <title>Genome sequence of Saitozyma podzolica DSM 27192.</title>
        <authorList>
            <person name="Aliyu H."/>
            <person name="Gorte O."/>
            <person name="Ochsenreither K."/>
        </authorList>
    </citation>
    <scope>NUCLEOTIDE SEQUENCE [LARGE SCALE GENOMIC DNA]</scope>
    <source>
        <strain evidence="4 5">DSM 27192</strain>
    </source>
</reference>
<dbReference type="OrthoDB" id="623670at2759"/>
<dbReference type="InterPro" id="IPR036908">
    <property type="entry name" value="RlpA-like_sf"/>
</dbReference>
<dbReference type="PANTHER" id="PTHR31836:SF25">
    <property type="entry name" value="RLPA-LIKE PROTEIN DOUBLE-PSI BETA-BARREL DOMAIN-CONTAINING PROTEIN"/>
    <property type="match status" value="1"/>
</dbReference>
<dbReference type="InterPro" id="IPR001153">
    <property type="entry name" value="Barwin_dom"/>
</dbReference>
<dbReference type="STRING" id="1890683.A0A427YI60"/>
<proteinExistence type="predicted"/>
<gene>
    <name evidence="4" type="ORF">EHS25_009938</name>
</gene>
<keyword evidence="1 2" id="KW-0732">Signal</keyword>
<comment type="caution">
    <text evidence="4">The sequence shown here is derived from an EMBL/GenBank/DDBJ whole genome shotgun (WGS) entry which is preliminary data.</text>
</comment>
<dbReference type="EMBL" id="RSCD01000009">
    <property type="protein sequence ID" value="RSH90763.1"/>
    <property type="molecule type" value="Genomic_DNA"/>
</dbReference>
<dbReference type="Gene3D" id="2.40.40.10">
    <property type="entry name" value="RlpA-like domain"/>
    <property type="match status" value="1"/>
</dbReference>
<name>A0A427YI60_9TREE</name>
<dbReference type="CDD" id="cd22191">
    <property type="entry name" value="DPBB_RlpA_EXP_N-like"/>
    <property type="match status" value="1"/>
</dbReference>
<dbReference type="GO" id="GO:0042742">
    <property type="term" value="P:defense response to bacterium"/>
    <property type="evidence" value="ECO:0007669"/>
    <property type="project" value="InterPro"/>
</dbReference>
<dbReference type="AlphaFoldDB" id="A0A427YI60"/>
<organism evidence="4 5">
    <name type="scientific">Saitozyma podzolica</name>
    <dbReference type="NCBI Taxonomy" id="1890683"/>
    <lineage>
        <taxon>Eukaryota</taxon>
        <taxon>Fungi</taxon>
        <taxon>Dikarya</taxon>
        <taxon>Basidiomycota</taxon>
        <taxon>Agaricomycotina</taxon>
        <taxon>Tremellomycetes</taxon>
        <taxon>Tremellales</taxon>
        <taxon>Trimorphomycetaceae</taxon>
        <taxon>Saitozyma</taxon>
    </lineage>
</organism>
<dbReference type="PANTHER" id="PTHR31836">
    <property type="match status" value="1"/>
</dbReference>
<dbReference type="SUPFAM" id="SSF50685">
    <property type="entry name" value="Barwin-like endoglucanases"/>
    <property type="match status" value="1"/>
</dbReference>
<feature type="signal peptide" evidence="2">
    <location>
        <begin position="1"/>
        <end position="18"/>
    </location>
</feature>
<evidence type="ECO:0000313" key="4">
    <source>
        <dbReference type="EMBL" id="RSH90763.1"/>
    </source>
</evidence>
<evidence type="ECO:0000259" key="3">
    <source>
        <dbReference type="Pfam" id="PF00967"/>
    </source>
</evidence>
<feature type="chain" id="PRO_5019164777" description="Barwin domain-containing protein" evidence="2">
    <location>
        <begin position="19"/>
        <end position="128"/>
    </location>
</feature>
<accession>A0A427YI60</accession>
<evidence type="ECO:0000256" key="2">
    <source>
        <dbReference type="SAM" id="SignalP"/>
    </source>
</evidence>
<dbReference type="Pfam" id="PF00967">
    <property type="entry name" value="Barwin"/>
    <property type="match status" value="1"/>
</dbReference>